<dbReference type="AlphaFoldDB" id="A0A379GF91"/>
<evidence type="ECO:0000313" key="1">
    <source>
        <dbReference type="EMBL" id="SUC39669.1"/>
    </source>
</evidence>
<name>A0A379GF91_PROMI</name>
<protein>
    <submittedName>
        <fullName evidence="1">Fimbrial subunit</fullName>
    </submittedName>
</protein>
<sequence length="52" mass="5640">MKKLLFRSCYADCNVNTSISYSPGANLKINGDITPPTCTVNAGDNDIIIDYV</sequence>
<proteinExistence type="predicted"/>
<dbReference type="EMBL" id="UGTS01000006">
    <property type="protein sequence ID" value="SUC39669.1"/>
    <property type="molecule type" value="Genomic_DNA"/>
</dbReference>
<evidence type="ECO:0000313" key="2">
    <source>
        <dbReference type="Proteomes" id="UP000254191"/>
    </source>
</evidence>
<organism evidence="1 2">
    <name type="scientific">Proteus mirabilis</name>
    <dbReference type="NCBI Taxonomy" id="584"/>
    <lineage>
        <taxon>Bacteria</taxon>
        <taxon>Pseudomonadati</taxon>
        <taxon>Pseudomonadota</taxon>
        <taxon>Gammaproteobacteria</taxon>
        <taxon>Enterobacterales</taxon>
        <taxon>Morganellaceae</taxon>
        <taxon>Proteus</taxon>
    </lineage>
</organism>
<gene>
    <name evidence="1" type="ORF">NCTC11938_03930</name>
</gene>
<reference evidence="1 2" key="1">
    <citation type="submission" date="2018-06" db="EMBL/GenBank/DDBJ databases">
        <authorList>
            <consortium name="Pathogen Informatics"/>
            <person name="Doyle S."/>
        </authorList>
    </citation>
    <scope>NUCLEOTIDE SEQUENCE [LARGE SCALE GENOMIC DNA]</scope>
    <source>
        <strain evidence="1 2">NCTC11938</strain>
    </source>
</reference>
<accession>A0A379GF91</accession>
<dbReference type="Proteomes" id="UP000254191">
    <property type="component" value="Unassembled WGS sequence"/>
</dbReference>